<organism evidence="1 2">
    <name type="scientific">Mycolicibacter sinensis (strain JDM601)</name>
    <name type="common">Mycobacterium sinense</name>
    <dbReference type="NCBI Taxonomy" id="875328"/>
    <lineage>
        <taxon>Bacteria</taxon>
        <taxon>Bacillati</taxon>
        <taxon>Actinomycetota</taxon>
        <taxon>Actinomycetes</taxon>
        <taxon>Mycobacteriales</taxon>
        <taxon>Mycobacteriaceae</taxon>
        <taxon>Mycolicibacter</taxon>
    </lineage>
</organism>
<reference evidence="2" key="1">
    <citation type="submission" date="2016-06" db="EMBL/GenBank/DDBJ databases">
        <authorList>
            <person name="Sutton G."/>
            <person name="Brinkac L."/>
            <person name="Sanka R."/>
            <person name="Adams M."/>
            <person name="Lau E."/>
            <person name="Garcia-Basteiro A."/>
            <person name="Lopez-Varela E."/>
            <person name="Palencia S."/>
        </authorList>
    </citation>
    <scope>NUCLEOTIDE SEQUENCE [LARGE SCALE GENOMIC DNA]</scope>
    <source>
        <strain evidence="2">1274684.2</strain>
    </source>
</reference>
<protein>
    <submittedName>
        <fullName evidence="1">Uncharacterized protein</fullName>
    </submittedName>
</protein>
<dbReference type="EMBL" id="LZMF01000015">
    <property type="protein sequence ID" value="OBK90895.1"/>
    <property type="molecule type" value="Genomic_DNA"/>
</dbReference>
<name>A0A1A3U7K3_MYCSD</name>
<gene>
    <name evidence="1" type="ORF">A5648_15930</name>
</gene>
<accession>A0A1A3U7K3</accession>
<dbReference type="Proteomes" id="UP000093759">
    <property type="component" value="Unassembled WGS sequence"/>
</dbReference>
<sequence length="116" mass="10602">MAVGNHHVGITADAAVATGAARPAVPTVAAVTGGTVGGLVSTFDGDGGAAAVTAVAASSPECTCSAVAAASGRCISTGQVSSDAAGTADTAGLARGGAIRSPAAYTPATVHTAGAH</sequence>
<evidence type="ECO:0000313" key="1">
    <source>
        <dbReference type="EMBL" id="OBK90895.1"/>
    </source>
</evidence>
<comment type="caution">
    <text evidence="1">The sequence shown here is derived from an EMBL/GenBank/DDBJ whole genome shotgun (WGS) entry which is preliminary data.</text>
</comment>
<proteinExistence type="predicted"/>
<evidence type="ECO:0000313" key="2">
    <source>
        <dbReference type="Proteomes" id="UP000093759"/>
    </source>
</evidence>
<dbReference type="AlphaFoldDB" id="A0A1A3U7K3"/>